<proteinExistence type="predicted"/>
<feature type="domain" description="Integrase catalytic" evidence="2">
    <location>
        <begin position="141"/>
        <end position="335"/>
    </location>
</feature>
<comment type="caution">
    <text evidence="3">The sequence shown here is derived from an EMBL/GenBank/DDBJ whole genome shotgun (WGS) entry which is preliminary data.</text>
</comment>
<evidence type="ECO:0000259" key="2">
    <source>
        <dbReference type="PROSITE" id="PS50994"/>
    </source>
</evidence>
<organism evidence="3">
    <name type="scientific">Leptospirillum ferriphilum</name>
    <dbReference type="NCBI Taxonomy" id="178606"/>
    <lineage>
        <taxon>Bacteria</taxon>
        <taxon>Pseudomonadati</taxon>
        <taxon>Nitrospirota</taxon>
        <taxon>Nitrospiria</taxon>
        <taxon>Nitrospirales</taxon>
        <taxon>Nitrospiraceae</taxon>
        <taxon>Leptospirillum</taxon>
    </lineage>
</organism>
<gene>
    <name evidence="3" type="ORF">ENX03_02400</name>
</gene>
<dbReference type="PANTHER" id="PTHR35004:SF8">
    <property type="entry name" value="TRANSPOSASE RV3428C-RELATED"/>
    <property type="match status" value="1"/>
</dbReference>
<dbReference type="PROSITE" id="PS50994">
    <property type="entry name" value="INTEGRASE"/>
    <property type="match status" value="1"/>
</dbReference>
<dbReference type="PANTHER" id="PTHR35004">
    <property type="entry name" value="TRANSPOSASE RV3428C-RELATED"/>
    <property type="match status" value="1"/>
</dbReference>
<sequence>MVMERISMNLVIDVLKLHYQDQCSNRGVAKRLGISRPTVQKYLDLTKEAGIDQWPVPEEEDGGVGRLRKILFPEPTVSSSGAPLPEWSEVEKELNARKKSGVTRHLLWQEYRMTHPDGLGYSQFCAHFAEYRKKRDLRMHVPHAPGEELYVDYSGPKVWIYPVGKDPFQASIFVAVMGLSAYTFIYATPDMKTRSWIRAHRETFEYLGGVPQAVIPDCTKTAVLVVHRYDPTLNRTYREMSAHYTFEIAPARPLSPRDKVSVESGVLSAQRALLAPIREVKFVSLPDLNRTLRERCDAFNQTPFQKRPDSRTVVFEAEDRPALGALPSEPFETEEWIVCRVHPDYHISVDRFLYSVPCRLVREQVDVRLTATTLEIFYREERVASHLRTTDPRKRFSTFKDHMPPNHRHHLDQSQEGYLERAGKSGPDVVRFIEALFRRKQYPAYAYRTCQGILSLLKEYPADRVNAACALGLQMGTGSYKALQGILKHEMDRKALTPETKPSVPDHENVRGPAYYGGKTESTPLSQV</sequence>
<dbReference type="NCBIfam" id="NF033546">
    <property type="entry name" value="transpos_IS21"/>
    <property type="match status" value="1"/>
</dbReference>
<dbReference type="InterPro" id="IPR001584">
    <property type="entry name" value="Integrase_cat-core"/>
</dbReference>
<protein>
    <submittedName>
        <fullName evidence="3">IS21 family transposase</fullName>
    </submittedName>
</protein>
<dbReference type="EMBL" id="DTMM01000047">
    <property type="protein sequence ID" value="HFT92792.1"/>
    <property type="molecule type" value="Genomic_DNA"/>
</dbReference>
<feature type="region of interest" description="Disordered" evidence="1">
    <location>
        <begin position="497"/>
        <end position="528"/>
    </location>
</feature>
<dbReference type="InterPro" id="IPR036388">
    <property type="entry name" value="WH-like_DNA-bd_sf"/>
</dbReference>
<dbReference type="AlphaFoldDB" id="A0A7C3QTU0"/>
<dbReference type="InterPro" id="IPR054353">
    <property type="entry name" value="IstA-like_C"/>
</dbReference>
<reference evidence="3" key="1">
    <citation type="journal article" date="2020" name="mSystems">
        <title>Genome- and Community-Level Interaction Insights into Carbon Utilization and Element Cycling Functions of Hydrothermarchaeota in Hydrothermal Sediment.</title>
        <authorList>
            <person name="Zhou Z."/>
            <person name="Liu Y."/>
            <person name="Xu W."/>
            <person name="Pan J."/>
            <person name="Luo Z.H."/>
            <person name="Li M."/>
        </authorList>
    </citation>
    <scope>NUCLEOTIDE SEQUENCE [LARGE SCALE GENOMIC DNA]</scope>
    <source>
        <strain evidence="3">SpSt-902</strain>
    </source>
</reference>
<dbReference type="Pfam" id="PF22483">
    <property type="entry name" value="Mu-transpos_C_2"/>
    <property type="match status" value="1"/>
</dbReference>
<dbReference type="Gene3D" id="1.10.10.10">
    <property type="entry name" value="Winged helix-like DNA-binding domain superfamily/Winged helix DNA-binding domain"/>
    <property type="match status" value="1"/>
</dbReference>
<accession>A0A7C3QTU0</accession>
<evidence type="ECO:0000313" key="3">
    <source>
        <dbReference type="EMBL" id="HFT92792.1"/>
    </source>
</evidence>
<dbReference type="GO" id="GO:0015074">
    <property type="term" value="P:DNA integration"/>
    <property type="evidence" value="ECO:0007669"/>
    <property type="project" value="InterPro"/>
</dbReference>
<name>A0A7C3QTU0_9BACT</name>
<evidence type="ECO:0000256" key="1">
    <source>
        <dbReference type="SAM" id="MobiDB-lite"/>
    </source>
</evidence>